<dbReference type="EC" id="4.1.1.39" evidence="3"/>
<sequence length="196" mass="21955">MLNNSGMPIQKARKQIDQNGNVFGFKALRALRLEDLRIPTAYFIIKGSTESSIYVQSLPEIAPMRLSAHDFQDVVADNGFSHKEGEVTSSRFLGDGVALPPIELEWRSSAMARFGLKASFEIAVDCSPSRLRLRLPSNRAISRFKVQIYLYSNCKPKASGSPFIENGCPKVLLLYDSKKPLRKIKSAVLLKQHEKK</sequence>
<reference evidence="14 15" key="1">
    <citation type="journal article" date="2016" name="Sci. Rep.">
        <title>The genome sequence of the outbreeding globe artichoke constructed de novo incorporating a phase-aware low-pass sequencing strategy of F1 progeny.</title>
        <authorList>
            <person name="Scaglione D."/>
            <person name="Reyes-Chin-Wo S."/>
            <person name="Acquadro A."/>
            <person name="Froenicke L."/>
            <person name="Portis E."/>
            <person name="Beitel C."/>
            <person name="Tirone M."/>
            <person name="Mauro R."/>
            <person name="Lo Monaco A."/>
            <person name="Mauromicale G."/>
            <person name="Faccioli P."/>
            <person name="Cattivelli L."/>
            <person name="Rieseberg L."/>
            <person name="Michelmore R."/>
            <person name="Lanteri S."/>
        </authorList>
    </citation>
    <scope>NUCLEOTIDE SEQUENCE [LARGE SCALE GENOMIC DNA]</scope>
    <source>
        <strain evidence="14">2C</strain>
    </source>
</reference>
<evidence type="ECO:0000256" key="7">
    <source>
        <dbReference type="ARBA" id="ARBA00023002"/>
    </source>
</evidence>
<dbReference type="EMBL" id="LEKV01004380">
    <property type="protein sequence ID" value="KVH95656.1"/>
    <property type="molecule type" value="Genomic_DNA"/>
</dbReference>
<evidence type="ECO:0000256" key="9">
    <source>
        <dbReference type="ARBA" id="ARBA00023238"/>
    </source>
</evidence>
<dbReference type="GO" id="GO:0009536">
    <property type="term" value="C:plastid"/>
    <property type="evidence" value="ECO:0007669"/>
    <property type="project" value="UniProtKB-SubCell"/>
</dbReference>
<dbReference type="SUPFAM" id="SSF54966">
    <property type="entry name" value="RuBisCO, large subunit, small (N-terminal) domain"/>
    <property type="match status" value="1"/>
</dbReference>
<evidence type="ECO:0000256" key="6">
    <source>
        <dbReference type="ARBA" id="ARBA00022640"/>
    </source>
</evidence>
<comment type="catalytic activity">
    <reaction evidence="12">
        <text>D-ribulose 1,5-bisphosphate + O2 = 2-phosphoglycolate + (2R)-3-phosphoglycerate + 2 H(+)</text>
        <dbReference type="Rhea" id="RHEA:36631"/>
        <dbReference type="ChEBI" id="CHEBI:15378"/>
        <dbReference type="ChEBI" id="CHEBI:15379"/>
        <dbReference type="ChEBI" id="CHEBI:57870"/>
        <dbReference type="ChEBI" id="CHEBI:58033"/>
        <dbReference type="ChEBI" id="CHEBI:58272"/>
    </reaction>
</comment>
<evidence type="ECO:0000313" key="15">
    <source>
        <dbReference type="Proteomes" id="UP000243975"/>
    </source>
</evidence>
<comment type="caution">
    <text evidence="14">The sequence shown here is derived from an EMBL/GenBank/DDBJ whole genome shotgun (WGS) entry which is preliminary data.</text>
</comment>
<comment type="subcellular location">
    <subcellularLocation>
        <location evidence="1">Plastid</location>
    </subcellularLocation>
</comment>
<evidence type="ECO:0000256" key="5">
    <source>
        <dbReference type="ARBA" id="ARBA00022567"/>
    </source>
</evidence>
<keyword evidence="9" id="KW-0601">Photorespiration</keyword>
<comment type="similarity">
    <text evidence="2">Belongs to the RuBisCO large chain family. Type I subfamily.</text>
</comment>
<dbReference type="GO" id="GO:0016984">
    <property type="term" value="F:ribulose-bisphosphate carboxylase activity"/>
    <property type="evidence" value="ECO:0007669"/>
    <property type="project" value="UniProtKB-EC"/>
</dbReference>
<accession>A0A103XRQ3</accession>
<keyword evidence="11" id="KW-0120">Carbon dioxide fixation</keyword>
<evidence type="ECO:0000256" key="11">
    <source>
        <dbReference type="ARBA" id="ARBA00023300"/>
    </source>
</evidence>
<evidence type="ECO:0000256" key="2">
    <source>
        <dbReference type="ARBA" id="ARBA00006204"/>
    </source>
</evidence>
<evidence type="ECO:0000256" key="12">
    <source>
        <dbReference type="ARBA" id="ARBA00048059"/>
    </source>
</evidence>
<dbReference type="InterPro" id="IPR036422">
    <property type="entry name" value="RuBisCO_lsu_N_sf"/>
</dbReference>
<dbReference type="GO" id="GO:0009853">
    <property type="term" value="P:photorespiration"/>
    <property type="evidence" value="ECO:0007669"/>
    <property type="project" value="UniProtKB-KW"/>
</dbReference>
<evidence type="ECO:0000256" key="10">
    <source>
        <dbReference type="ARBA" id="ARBA00023239"/>
    </source>
</evidence>
<evidence type="ECO:0000256" key="3">
    <source>
        <dbReference type="ARBA" id="ARBA00012287"/>
    </source>
</evidence>
<protein>
    <recommendedName>
        <fullName evidence="4">Ribulose bisphosphate carboxylase large chain</fullName>
        <ecNumber evidence="3">4.1.1.39</ecNumber>
    </recommendedName>
</protein>
<name>A0A103XRQ3_CYNCS</name>
<organism evidence="14 15">
    <name type="scientific">Cynara cardunculus var. scolymus</name>
    <name type="common">Globe artichoke</name>
    <name type="synonym">Cynara scolymus</name>
    <dbReference type="NCBI Taxonomy" id="59895"/>
    <lineage>
        <taxon>Eukaryota</taxon>
        <taxon>Viridiplantae</taxon>
        <taxon>Streptophyta</taxon>
        <taxon>Embryophyta</taxon>
        <taxon>Tracheophyta</taxon>
        <taxon>Spermatophyta</taxon>
        <taxon>Magnoliopsida</taxon>
        <taxon>eudicotyledons</taxon>
        <taxon>Gunneridae</taxon>
        <taxon>Pentapetalae</taxon>
        <taxon>asterids</taxon>
        <taxon>campanulids</taxon>
        <taxon>Asterales</taxon>
        <taxon>Asteraceae</taxon>
        <taxon>Carduoideae</taxon>
        <taxon>Cardueae</taxon>
        <taxon>Carduinae</taxon>
        <taxon>Cynara</taxon>
    </lineage>
</organism>
<keyword evidence="5" id="KW-0113">Calvin cycle</keyword>
<dbReference type="Proteomes" id="UP000243975">
    <property type="component" value="Unassembled WGS sequence"/>
</dbReference>
<keyword evidence="15" id="KW-1185">Reference proteome</keyword>
<evidence type="ECO:0000256" key="8">
    <source>
        <dbReference type="ARBA" id="ARBA00023033"/>
    </source>
</evidence>
<keyword evidence="8" id="KW-0503">Monooxygenase</keyword>
<evidence type="ECO:0000313" key="14">
    <source>
        <dbReference type="EMBL" id="KVH95656.1"/>
    </source>
</evidence>
<keyword evidence="6" id="KW-0934">Plastid</keyword>
<dbReference type="GO" id="GO:0019253">
    <property type="term" value="P:reductive pentose-phosphate cycle"/>
    <property type="evidence" value="ECO:0007669"/>
    <property type="project" value="UniProtKB-KW"/>
</dbReference>
<evidence type="ECO:0000256" key="13">
    <source>
        <dbReference type="ARBA" id="ARBA00049469"/>
    </source>
</evidence>
<keyword evidence="10" id="KW-0456">Lyase</keyword>
<proteinExistence type="inferred from homology"/>
<gene>
    <name evidence="14" type="ORF">Ccrd_002269</name>
</gene>
<evidence type="ECO:0000256" key="1">
    <source>
        <dbReference type="ARBA" id="ARBA00004474"/>
    </source>
</evidence>
<dbReference type="Gene3D" id="3.30.70.150">
    <property type="entry name" value="RuBisCO large subunit, N-terminal domain"/>
    <property type="match status" value="1"/>
</dbReference>
<dbReference type="AlphaFoldDB" id="A0A103XRQ3"/>
<dbReference type="GO" id="GO:0004497">
    <property type="term" value="F:monooxygenase activity"/>
    <property type="evidence" value="ECO:0007669"/>
    <property type="project" value="UniProtKB-KW"/>
</dbReference>
<comment type="catalytic activity">
    <reaction evidence="13">
        <text>2 (2R)-3-phosphoglycerate + 2 H(+) = D-ribulose 1,5-bisphosphate + CO2 + H2O</text>
        <dbReference type="Rhea" id="RHEA:23124"/>
        <dbReference type="ChEBI" id="CHEBI:15377"/>
        <dbReference type="ChEBI" id="CHEBI:15378"/>
        <dbReference type="ChEBI" id="CHEBI:16526"/>
        <dbReference type="ChEBI" id="CHEBI:57870"/>
        <dbReference type="ChEBI" id="CHEBI:58272"/>
        <dbReference type="EC" id="4.1.1.39"/>
    </reaction>
</comment>
<evidence type="ECO:0000256" key="4">
    <source>
        <dbReference type="ARBA" id="ARBA00017725"/>
    </source>
</evidence>
<keyword evidence="7" id="KW-0560">Oxidoreductase</keyword>
<dbReference type="Gramene" id="KVH95656">
    <property type="protein sequence ID" value="KVH95656"/>
    <property type="gene ID" value="Ccrd_002269"/>
</dbReference>